<sequence>MAAPRGARAPMSAAATLVEAAVRGAVLGGAPRRTVAAVARSAVSAALFAERAEAPAPPPRDAAAGVAPDVPTGPVPDAGAAADPRPAARAAKRRRRRQRRAARKEAGAGAHAEPGAHGMEVELGDEFNEFNDEWADAARRPAAAAAAAPKAPVAPAGAEAAGPKLAEMSEAVAAACVRALADLPDAEPATIEKALEAEFRASGIGIGSDAAGCGGRPLR</sequence>
<comment type="caution">
    <text evidence="2">The sequence shown here is derived from an EMBL/GenBank/DDBJ whole genome shotgun (WGS) entry which is preliminary data.</text>
</comment>
<feature type="compositionally biased region" description="Basic residues" evidence="1">
    <location>
        <begin position="90"/>
        <end position="102"/>
    </location>
</feature>
<proteinExistence type="predicted"/>
<keyword evidence="3" id="KW-1185">Reference proteome</keyword>
<organism evidence="2 3">
    <name type="scientific">Prorocentrum cordatum</name>
    <dbReference type="NCBI Taxonomy" id="2364126"/>
    <lineage>
        <taxon>Eukaryota</taxon>
        <taxon>Sar</taxon>
        <taxon>Alveolata</taxon>
        <taxon>Dinophyceae</taxon>
        <taxon>Prorocentrales</taxon>
        <taxon>Prorocentraceae</taxon>
        <taxon>Prorocentrum</taxon>
    </lineage>
</organism>
<evidence type="ECO:0000313" key="2">
    <source>
        <dbReference type="EMBL" id="CAK0881160.1"/>
    </source>
</evidence>
<dbReference type="EMBL" id="CAUYUJ010018160">
    <property type="protein sequence ID" value="CAK0881160.1"/>
    <property type="molecule type" value="Genomic_DNA"/>
</dbReference>
<feature type="compositionally biased region" description="Low complexity" evidence="1">
    <location>
        <begin position="107"/>
        <end position="117"/>
    </location>
</feature>
<protein>
    <submittedName>
        <fullName evidence="2">Uncharacterized protein</fullName>
    </submittedName>
</protein>
<name>A0ABN9W4X2_9DINO</name>
<evidence type="ECO:0000256" key="1">
    <source>
        <dbReference type="SAM" id="MobiDB-lite"/>
    </source>
</evidence>
<feature type="compositionally biased region" description="Low complexity" evidence="1">
    <location>
        <begin position="61"/>
        <end position="89"/>
    </location>
</feature>
<reference evidence="2" key="1">
    <citation type="submission" date="2023-10" db="EMBL/GenBank/DDBJ databases">
        <authorList>
            <person name="Chen Y."/>
            <person name="Shah S."/>
            <person name="Dougan E. K."/>
            <person name="Thang M."/>
            <person name="Chan C."/>
        </authorList>
    </citation>
    <scope>NUCLEOTIDE SEQUENCE [LARGE SCALE GENOMIC DNA]</scope>
</reference>
<accession>A0ABN9W4X2</accession>
<dbReference type="Proteomes" id="UP001189429">
    <property type="component" value="Unassembled WGS sequence"/>
</dbReference>
<feature type="region of interest" description="Disordered" evidence="1">
    <location>
        <begin position="52"/>
        <end position="117"/>
    </location>
</feature>
<evidence type="ECO:0000313" key="3">
    <source>
        <dbReference type="Proteomes" id="UP001189429"/>
    </source>
</evidence>
<gene>
    <name evidence="2" type="ORF">PCOR1329_LOCUS64092</name>
</gene>